<proteinExistence type="predicted"/>
<keyword evidence="11" id="KW-1185">Reference proteome</keyword>
<keyword evidence="2" id="KW-0433">Leucine-rich repeat</keyword>
<evidence type="ECO:0000256" key="8">
    <source>
        <dbReference type="ARBA" id="ARBA00023170"/>
    </source>
</evidence>
<gene>
    <name evidence="10" type="ORF">GUJ93_ZPchr0009g1075</name>
</gene>
<reference evidence="10" key="1">
    <citation type="journal article" date="2021" name="bioRxiv">
        <title>Whole Genome Assembly and Annotation of Northern Wild Rice, Zizania palustris L., Supports a Whole Genome Duplication in the Zizania Genus.</title>
        <authorList>
            <person name="Haas M."/>
            <person name="Kono T."/>
            <person name="Macchietto M."/>
            <person name="Millas R."/>
            <person name="McGilp L."/>
            <person name="Shao M."/>
            <person name="Duquette J."/>
            <person name="Hirsch C.N."/>
            <person name="Kimball J."/>
        </authorList>
    </citation>
    <scope>NUCLEOTIDE SEQUENCE</scope>
    <source>
        <tissue evidence="10">Fresh leaf tissue</tissue>
    </source>
</reference>
<keyword evidence="8" id="KW-0675">Receptor</keyword>
<keyword evidence="9" id="KW-0325">Glycoprotein</keyword>
<evidence type="ECO:0000256" key="1">
    <source>
        <dbReference type="ARBA" id="ARBA00004167"/>
    </source>
</evidence>
<keyword evidence="5" id="KW-0677">Repeat</keyword>
<evidence type="ECO:0000256" key="3">
    <source>
        <dbReference type="ARBA" id="ARBA00022692"/>
    </source>
</evidence>
<dbReference type="Proteomes" id="UP000729402">
    <property type="component" value="Unassembled WGS sequence"/>
</dbReference>
<name>A0A8J5VN86_ZIZPA</name>
<dbReference type="EMBL" id="JAAALK010000289">
    <property type="protein sequence ID" value="KAG8051034.1"/>
    <property type="molecule type" value="Genomic_DNA"/>
</dbReference>
<keyword evidence="7" id="KW-0472">Membrane</keyword>
<accession>A0A8J5VN86</accession>
<reference evidence="10" key="2">
    <citation type="submission" date="2021-02" db="EMBL/GenBank/DDBJ databases">
        <authorList>
            <person name="Kimball J.A."/>
            <person name="Haas M.W."/>
            <person name="Macchietto M."/>
            <person name="Kono T."/>
            <person name="Duquette J."/>
            <person name="Shao M."/>
        </authorList>
    </citation>
    <scope>NUCLEOTIDE SEQUENCE</scope>
    <source>
        <tissue evidence="10">Fresh leaf tissue</tissue>
    </source>
</reference>
<protein>
    <recommendedName>
        <fullName evidence="12">Leucine-rich repeat-containing N-terminal plant-type domain-containing protein</fullName>
    </recommendedName>
</protein>
<dbReference type="OrthoDB" id="6513042at2759"/>
<comment type="subcellular location">
    <subcellularLocation>
        <location evidence="1">Membrane</location>
        <topology evidence="1">Single-pass membrane protein</topology>
    </subcellularLocation>
</comment>
<evidence type="ECO:0000256" key="9">
    <source>
        <dbReference type="ARBA" id="ARBA00023180"/>
    </source>
</evidence>
<dbReference type="Pfam" id="PF00560">
    <property type="entry name" value="LRR_1"/>
    <property type="match status" value="2"/>
</dbReference>
<dbReference type="PANTHER" id="PTHR27000">
    <property type="entry name" value="LEUCINE-RICH REPEAT RECEPTOR-LIKE PROTEIN KINASE FAMILY PROTEIN-RELATED"/>
    <property type="match status" value="1"/>
</dbReference>
<sequence length="266" mass="27809">MQFLNHAEIIRKPRIAEWTVAAVCLHTRASTERAAAAARLHAPASTERAAAVRLNARASAERAAVVRLRARASAERAATAARLHARASAEPMTSARGSADGVTAGVTALNFEEPPGTGAGEDGYDYGKGDFVEHACQYWRGCGGSYVLSAQIPATPGNDPSDELLIVDMSNNSLTAGSLPSSLGGGLKGLLKMDISNNLLQGSLPPELADLGSLTLLDLRNNSFTGGLQPFLHGMASLQDLLLSNNPLGGSLELGNDFDELVSYTN</sequence>
<comment type="caution">
    <text evidence="10">The sequence shown here is derived from an EMBL/GenBank/DDBJ whole genome shotgun (WGS) entry which is preliminary data.</text>
</comment>
<evidence type="ECO:0000313" key="10">
    <source>
        <dbReference type="EMBL" id="KAG8051034.1"/>
    </source>
</evidence>
<evidence type="ECO:0000256" key="5">
    <source>
        <dbReference type="ARBA" id="ARBA00022737"/>
    </source>
</evidence>
<organism evidence="10 11">
    <name type="scientific">Zizania palustris</name>
    <name type="common">Northern wild rice</name>
    <dbReference type="NCBI Taxonomy" id="103762"/>
    <lineage>
        <taxon>Eukaryota</taxon>
        <taxon>Viridiplantae</taxon>
        <taxon>Streptophyta</taxon>
        <taxon>Embryophyta</taxon>
        <taxon>Tracheophyta</taxon>
        <taxon>Spermatophyta</taxon>
        <taxon>Magnoliopsida</taxon>
        <taxon>Liliopsida</taxon>
        <taxon>Poales</taxon>
        <taxon>Poaceae</taxon>
        <taxon>BOP clade</taxon>
        <taxon>Oryzoideae</taxon>
        <taxon>Oryzeae</taxon>
        <taxon>Zizaniinae</taxon>
        <taxon>Zizania</taxon>
    </lineage>
</organism>
<evidence type="ECO:0000256" key="7">
    <source>
        <dbReference type="ARBA" id="ARBA00023136"/>
    </source>
</evidence>
<dbReference type="InterPro" id="IPR001611">
    <property type="entry name" value="Leu-rich_rpt"/>
</dbReference>
<evidence type="ECO:0000256" key="6">
    <source>
        <dbReference type="ARBA" id="ARBA00022989"/>
    </source>
</evidence>
<evidence type="ECO:0000256" key="4">
    <source>
        <dbReference type="ARBA" id="ARBA00022729"/>
    </source>
</evidence>
<keyword evidence="4" id="KW-0732">Signal</keyword>
<dbReference type="GO" id="GO:0016020">
    <property type="term" value="C:membrane"/>
    <property type="evidence" value="ECO:0007669"/>
    <property type="project" value="UniProtKB-SubCell"/>
</dbReference>
<evidence type="ECO:0008006" key="12">
    <source>
        <dbReference type="Google" id="ProtNLM"/>
    </source>
</evidence>
<evidence type="ECO:0000256" key="2">
    <source>
        <dbReference type="ARBA" id="ARBA00022614"/>
    </source>
</evidence>
<keyword evidence="6" id="KW-1133">Transmembrane helix</keyword>
<dbReference type="PANTHER" id="PTHR27000:SF768">
    <property type="entry name" value="PIRIFORMOSPORA INDICA-INSENSITIVE PROTEIN 2-LIKE ISOFORM X1"/>
    <property type="match status" value="1"/>
</dbReference>
<dbReference type="AlphaFoldDB" id="A0A8J5VN86"/>
<evidence type="ECO:0000313" key="11">
    <source>
        <dbReference type="Proteomes" id="UP000729402"/>
    </source>
</evidence>
<keyword evidence="3" id="KW-0812">Transmembrane</keyword>